<comment type="similarity">
    <text evidence="1">Belongs to the iron-containing alcohol dehydrogenase family.</text>
</comment>
<protein>
    <submittedName>
        <fullName evidence="5">Iron-containing alcohol dehydrogenase</fullName>
    </submittedName>
</protein>
<dbReference type="GO" id="GO:0008106">
    <property type="term" value="F:alcohol dehydrogenase (NADP+) activity"/>
    <property type="evidence" value="ECO:0007669"/>
    <property type="project" value="TreeGrafter"/>
</dbReference>
<dbReference type="CDD" id="cd08187">
    <property type="entry name" value="BDH"/>
    <property type="match status" value="1"/>
</dbReference>
<dbReference type="GO" id="GO:1990002">
    <property type="term" value="F:methylglyoxal reductase (NADPH) (acetol producing) activity"/>
    <property type="evidence" value="ECO:0007669"/>
    <property type="project" value="TreeGrafter"/>
</dbReference>
<evidence type="ECO:0000259" key="3">
    <source>
        <dbReference type="Pfam" id="PF00465"/>
    </source>
</evidence>
<gene>
    <name evidence="5" type="ORF">EW093_08155</name>
</gene>
<name>A0A5C1QBC4_9SPIO</name>
<dbReference type="Proteomes" id="UP000323824">
    <property type="component" value="Chromosome"/>
</dbReference>
<dbReference type="Gene3D" id="3.40.50.1970">
    <property type="match status" value="1"/>
</dbReference>
<dbReference type="Gene3D" id="1.20.1090.10">
    <property type="entry name" value="Dehydroquinate synthase-like - alpha domain"/>
    <property type="match status" value="1"/>
</dbReference>
<reference evidence="5 6" key="1">
    <citation type="submission" date="2019-02" db="EMBL/GenBank/DDBJ databases">
        <authorList>
            <person name="Fomenkov A."/>
            <person name="Dubinina G."/>
            <person name="Grabovich M."/>
            <person name="Vincze T."/>
            <person name="Roberts R.J."/>
        </authorList>
    </citation>
    <scope>NUCLEOTIDE SEQUENCE [LARGE SCALE GENOMIC DNA]</scope>
    <source>
        <strain evidence="5 6">P</strain>
    </source>
</reference>
<dbReference type="InterPro" id="IPR056798">
    <property type="entry name" value="ADH_Fe_C"/>
</dbReference>
<dbReference type="PANTHER" id="PTHR43633">
    <property type="entry name" value="ALCOHOL DEHYDROGENASE YQHD"/>
    <property type="match status" value="1"/>
</dbReference>
<dbReference type="PANTHER" id="PTHR43633:SF1">
    <property type="entry name" value="ALCOHOL DEHYDROGENASE YQHD"/>
    <property type="match status" value="1"/>
</dbReference>
<dbReference type="EMBL" id="CP035807">
    <property type="protein sequence ID" value="QEN04678.1"/>
    <property type="molecule type" value="Genomic_DNA"/>
</dbReference>
<dbReference type="FunFam" id="3.40.50.1970:FF:000003">
    <property type="entry name" value="Alcohol dehydrogenase, iron-containing"/>
    <property type="match status" value="1"/>
</dbReference>
<dbReference type="GO" id="GO:1990362">
    <property type="term" value="F:butanol dehydrogenase (NAD+) activity"/>
    <property type="evidence" value="ECO:0007669"/>
    <property type="project" value="InterPro"/>
</dbReference>
<feature type="domain" description="Alcohol dehydrogenase iron-type/glycerol dehydrogenase GldA" evidence="3">
    <location>
        <begin position="9"/>
        <end position="175"/>
    </location>
</feature>
<evidence type="ECO:0000313" key="5">
    <source>
        <dbReference type="EMBL" id="QEN04678.1"/>
    </source>
</evidence>
<dbReference type="GO" id="GO:0046872">
    <property type="term" value="F:metal ion binding"/>
    <property type="evidence" value="ECO:0007669"/>
    <property type="project" value="InterPro"/>
</dbReference>
<evidence type="ECO:0000259" key="4">
    <source>
        <dbReference type="Pfam" id="PF25137"/>
    </source>
</evidence>
<dbReference type="SUPFAM" id="SSF56796">
    <property type="entry name" value="Dehydroquinate synthase-like"/>
    <property type="match status" value="1"/>
</dbReference>
<keyword evidence="6" id="KW-1185">Reference proteome</keyword>
<reference evidence="5 6" key="2">
    <citation type="submission" date="2019-09" db="EMBL/GenBank/DDBJ databases">
        <title>Complete Genome Sequence and Methylome Analysis of free living Spirochaetas.</title>
        <authorList>
            <person name="Leshcheva N."/>
            <person name="Mikheeva N."/>
        </authorList>
    </citation>
    <scope>NUCLEOTIDE SEQUENCE [LARGE SCALE GENOMIC DNA]</scope>
    <source>
        <strain evidence="5 6">P</strain>
    </source>
</reference>
<accession>A0A5C1QBC4</accession>
<dbReference type="Pfam" id="PF25137">
    <property type="entry name" value="ADH_Fe_C"/>
    <property type="match status" value="1"/>
</dbReference>
<dbReference type="Pfam" id="PF00465">
    <property type="entry name" value="Fe-ADH"/>
    <property type="match status" value="1"/>
</dbReference>
<dbReference type="InterPro" id="IPR001670">
    <property type="entry name" value="ADH_Fe/GldA"/>
</dbReference>
<dbReference type="InterPro" id="IPR044731">
    <property type="entry name" value="BDH-like"/>
</dbReference>
<feature type="domain" description="Fe-containing alcohol dehydrogenase-like C-terminal" evidence="4">
    <location>
        <begin position="187"/>
        <end position="381"/>
    </location>
</feature>
<evidence type="ECO:0000256" key="1">
    <source>
        <dbReference type="ARBA" id="ARBA00007358"/>
    </source>
</evidence>
<dbReference type="GO" id="GO:0005829">
    <property type="term" value="C:cytosol"/>
    <property type="evidence" value="ECO:0007669"/>
    <property type="project" value="TreeGrafter"/>
</dbReference>
<evidence type="ECO:0000313" key="6">
    <source>
        <dbReference type="Proteomes" id="UP000323824"/>
    </source>
</evidence>
<dbReference type="RefSeq" id="WP_149567921.1">
    <property type="nucleotide sequence ID" value="NZ_CP035807.1"/>
</dbReference>
<dbReference type="AlphaFoldDB" id="A0A5C1QBC4"/>
<sequence>MNNFTFYNPTKILFGKETISNLSSLVPSNKKVIIIYGGGSIKSNGVYEQVINNLKNHDVVEFAGIESNPTLQTCMKAVDVIKSNNVSFILAVGGGSVIDAVKFIAAAAVNNYDDPWQSIVIENNFNNAMEYGSVLTLPATGSEMNCSAVISNSELGEKMAFSNSSVYPKFSILDPSTTFSLPSSQVANGVVDAYVHVLEQYLTTDINTPVQDRWAEGLLLTLIDQGRYVIDNPNDYEGRANLMWAATSALNGYIGVGVDQDWSTHMIGHEITAAYGVDHARSLAIVLPGLLSIQRKQKEKKLLQYAKRVWGVTQGDKNVIIDEVITRTTLFFQSVGISSRFVDYDINPEEAAEKIGNIFIERGQLFGENRDISGELVKKILLNRQCLY</sequence>
<dbReference type="KEGG" id="sper:EW093_08155"/>
<organism evidence="5 6">
    <name type="scientific">Thiospirochaeta perfilievii</name>
    <dbReference type="NCBI Taxonomy" id="252967"/>
    <lineage>
        <taxon>Bacteria</taxon>
        <taxon>Pseudomonadati</taxon>
        <taxon>Spirochaetota</taxon>
        <taxon>Spirochaetia</taxon>
        <taxon>Spirochaetales</taxon>
        <taxon>Spirochaetaceae</taxon>
        <taxon>Thiospirochaeta</taxon>
    </lineage>
</organism>
<dbReference type="OrthoDB" id="368283at2"/>
<evidence type="ECO:0000256" key="2">
    <source>
        <dbReference type="ARBA" id="ARBA00023002"/>
    </source>
</evidence>
<keyword evidence="2" id="KW-0560">Oxidoreductase</keyword>
<proteinExistence type="inferred from homology"/>